<protein>
    <submittedName>
        <fullName evidence="1">Uncharacterized protein</fullName>
    </submittedName>
</protein>
<gene>
    <name evidence="1" type="ORF">HMPREF9997_01934</name>
</gene>
<reference evidence="1 2" key="1">
    <citation type="submission" date="2012-05" db="EMBL/GenBank/DDBJ databases">
        <authorList>
            <person name="Weinstock G."/>
            <person name="Sodergren E."/>
            <person name="Lobos E.A."/>
            <person name="Fulton L."/>
            <person name="Fulton R."/>
            <person name="Courtney L."/>
            <person name="Fronick C."/>
            <person name="O'Laughlin M."/>
            <person name="Godfrey J."/>
            <person name="Wilson R.M."/>
            <person name="Miner T."/>
            <person name="Farmer C."/>
            <person name="Delehaunty K."/>
            <person name="Cordes M."/>
            <person name="Minx P."/>
            <person name="Tomlinson C."/>
            <person name="Chen J."/>
            <person name="Wollam A."/>
            <person name="Pepin K.H."/>
            <person name="Bhonagiri V."/>
            <person name="Zhang X."/>
            <person name="Suruliraj S."/>
            <person name="Warren W."/>
            <person name="Mitreva M."/>
            <person name="Mardis E.R."/>
            <person name="Wilson R.K."/>
        </authorList>
    </citation>
    <scope>NUCLEOTIDE SEQUENCE [LARGE SCALE GENOMIC DNA]</scope>
    <source>
        <strain evidence="1 2">F0235</strain>
    </source>
</reference>
<organism evidence="1 2">
    <name type="scientific">Corynebacterium durum F0235</name>
    <dbReference type="NCBI Taxonomy" id="1035195"/>
    <lineage>
        <taxon>Bacteria</taxon>
        <taxon>Bacillati</taxon>
        <taxon>Actinomycetota</taxon>
        <taxon>Actinomycetes</taxon>
        <taxon>Mycobacteriales</taxon>
        <taxon>Corynebacteriaceae</taxon>
        <taxon>Corynebacterium</taxon>
    </lineage>
</organism>
<dbReference type="RefSeq" id="WP_006064159.1">
    <property type="nucleotide sequence ID" value="NZ_KB290831.1"/>
</dbReference>
<dbReference type="OrthoDB" id="3235632at2"/>
<dbReference type="HOGENOM" id="CLU_2648338_0_0_11"/>
<evidence type="ECO:0000313" key="2">
    <source>
        <dbReference type="Proteomes" id="UP000010445"/>
    </source>
</evidence>
<comment type="caution">
    <text evidence="1">The sequence shown here is derived from an EMBL/GenBank/DDBJ whole genome shotgun (WGS) entry which is preliminary data.</text>
</comment>
<proteinExistence type="predicted"/>
<dbReference type="Proteomes" id="UP000010445">
    <property type="component" value="Unassembled WGS sequence"/>
</dbReference>
<sequence>MFASQINPVDELKSLFPGSDDPVATAVKWANANLKEQGIDPKSNPMGAMKEIRDQESALSLRTTVYLLEKVVDSRK</sequence>
<accession>L1MDY0</accession>
<dbReference type="STRING" id="1035195.HMPREF9997_01934"/>
<evidence type="ECO:0000313" key="1">
    <source>
        <dbReference type="EMBL" id="EKX89463.1"/>
    </source>
</evidence>
<name>L1MDY0_9CORY</name>
<dbReference type="AlphaFoldDB" id="L1MDY0"/>
<dbReference type="EMBL" id="AMEM01000024">
    <property type="protein sequence ID" value="EKX89463.1"/>
    <property type="molecule type" value="Genomic_DNA"/>
</dbReference>
<keyword evidence="2" id="KW-1185">Reference proteome</keyword>